<keyword evidence="2" id="KW-0233">DNA recombination</keyword>
<evidence type="ECO:0000256" key="1">
    <source>
        <dbReference type="ARBA" id="ARBA00022908"/>
    </source>
</evidence>
<evidence type="ECO:0000259" key="3">
    <source>
        <dbReference type="PROSITE" id="PS51898"/>
    </source>
</evidence>
<evidence type="ECO:0000313" key="5">
    <source>
        <dbReference type="Proteomes" id="UP000515240"/>
    </source>
</evidence>
<dbReference type="Proteomes" id="UP000515240">
    <property type="component" value="Chromosome"/>
</dbReference>
<dbReference type="PANTHER" id="PTHR30349">
    <property type="entry name" value="PHAGE INTEGRASE-RELATED"/>
    <property type="match status" value="1"/>
</dbReference>
<dbReference type="InterPro" id="IPR013762">
    <property type="entry name" value="Integrase-like_cat_sf"/>
</dbReference>
<dbReference type="InterPro" id="IPR002104">
    <property type="entry name" value="Integrase_catalytic"/>
</dbReference>
<name>A0A7G5EF36_9BURK</name>
<organism evidence="4 5">
    <name type="scientific">Comamonas piscis</name>
    <dbReference type="NCBI Taxonomy" id="1562974"/>
    <lineage>
        <taxon>Bacteria</taxon>
        <taxon>Pseudomonadati</taxon>
        <taxon>Pseudomonadota</taxon>
        <taxon>Betaproteobacteria</taxon>
        <taxon>Burkholderiales</taxon>
        <taxon>Comamonadaceae</taxon>
        <taxon>Comamonas</taxon>
    </lineage>
</organism>
<evidence type="ECO:0000256" key="2">
    <source>
        <dbReference type="ARBA" id="ARBA00023172"/>
    </source>
</evidence>
<dbReference type="GO" id="GO:0003677">
    <property type="term" value="F:DNA binding"/>
    <property type="evidence" value="ECO:0007669"/>
    <property type="project" value="InterPro"/>
</dbReference>
<evidence type="ECO:0000313" key="4">
    <source>
        <dbReference type="EMBL" id="QMV72611.1"/>
    </source>
</evidence>
<dbReference type="KEGG" id="cpis:HS961_07030"/>
<dbReference type="InterPro" id="IPR050090">
    <property type="entry name" value="Tyrosine_recombinase_XerCD"/>
</dbReference>
<dbReference type="InterPro" id="IPR011010">
    <property type="entry name" value="DNA_brk_join_enz"/>
</dbReference>
<dbReference type="EMBL" id="CP058554">
    <property type="protein sequence ID" value="QMV72611.1"/>
    <property type="molecule type" value="Genomic_DNA"/>
</dbReference>
<keyword evidence="5" id="KW-1185">Reference proteome</keyword>
<dbReference type="CDD" id="cd00796">
    <property type="entry name" value="INT_Rci_Hp1_C"/>
    <property type="match status" value="1"/>
</dbReference>
<gene>
    <name evidence="4" type="ORF">HS961_07030</name>
</gene>
<dbReference type="SUPFAM" id="SSF56349">
    <property type="entry name" value="DNA breaking-rejoining enzymes"/>
    <property type="match status" value="1"/>
</dbReference>
<dbReference type="PANTHER" id="PTHR30349:SF94">
    <property type="entry name" value="INTEGRASE_RECOMBINASE HI_1414-RELATED"/>
    <property type="match status" value="1"/>
</dbReference>
<accession>A0A7G5EF36</accession>
<protein>
    <submittedName>
        <fullName evidence="4">Site-specific integrase</fullName>
    </submittedName>
</protein>
<feature type="domain" description="Tyr recombinase" evidence="3">
    <location>
        <begin position="170"/>
        <end position="342"/>
    </location>
</feature>
<reference evidence="4 5" key="1">
    <citation type="journal article" date="2020" name="G3 (Bethesda)">
        <title>CeMbio - The Caenorhabditis elegans Microbiome Resource.</title>
        <authorList>
            <person name="Dirksen P."/>
            <person name="Assie A."/>
            <person name="Zimmermann J."/>
            <person name="Zhang F."/>
            <person name="Tietje A.M."/>
            <person name="Marsh S.A."/>
            <person name="Felix M.A."/>
            <person name="Shapira M."/>
            <person name="Kaleta C."/>
            <person name="Schulenburg H."/>
            <person name="Samuel B."/>
        </authorList>
    </citation>
    <scope>NUCLEOTIDE SEQUENCE [LARGE SCALE GENOMIC DNA]</scope>
    <source>
        <strain evidence="4 5">BIGb0172</strain>
    </source>
</reference>
<dbReference type="GO" id="GO:0006310">
    <property type="term" value="P:DNA recombination"/>
    <property type="evidence" value="ECO:0007669"/>
    <property type="project" value="UniProtKB-KW"/>
</dbReference>
<dbReference type="AlphaFoldDB" id="A0A7G5EF36"/>
<dbReference type="GO" id="GO:0015074">
    <property type="term" value="P:DNA integration"/>
    <property type="evidence" value="ECO:0007669"/>
    <property type="project" value="UniProtKB-KW"/>
</dbReference>
<sequence length="342" mass="38904">MASITQVNGKWRALVRRKGFPSYCKTFPVKAQALAWATRIEADLGSGHVPAGDVVRGGSYSVRELIQEYRKLMEKTRPISDKSNTHYMLKALDLHLGHLDALRLTVDDLVGFCLVRREEGAGPYTVNMDVSKLGTVMRYTGSFLRLQLPDAVGMARPVLKHMGLIGAGGKRERRPQEDELARILAWLTENRGKVYADFVYFAALTAMRRSEICGLLRADLDPKKRLVLIRQRKDPRTKKTNDQWVPLLGESWDVALAQPVVDGDPRIFTVHPQTVSKYFKDARVALGIPDLRLHDMRHEGTSRLFEDGYAIQEVALVTGHKKWETLKRYTNLKPEDLHKRYE</sequence>
<dbReference type="RefSeq" id="WP_182327026.1">
    <property type="nucleotide sequence ID" value="NZ_CP058554.1"/>
</dbReference>
<dbReference type="Gene3D" id="1.10.443.10">
    <property type="entry name" value="Intergrase catalytic core"/>
    <property type="match status" value="1"/>
</dbReference>
<keyword evidence="1" id="KW-0229">DNA integration</keyword>
<dbReference type="Pfam" id="PF00589">
    <property type="entry name" value="Phage_integrase"/>
    <property type="match status" value="1"/>
</dbReference>
<proteinExistence type="predicted"/>
<dbReference type="PROSITE" id="PS51898">
    <property type="entry name" value="TYR_RECOMBINASE"/>
    <property type="match status" value="1"/>
</dbReference>